<dbReference type="AlphaFoldDB" id="A0A0S4J0M3"/>
<dbReference type="Proteomes" id="UP000051952">
    <property type="component" value="Unassembled WGS sequence"/>
</dbReference>
<gene>
    <name evidence="2" type="ORF">BSAL_84440</name>
</gene>
<name>A0A0S4J0M3_BODSA</name>
<evidence type="ECO:0000313" key="3">
    <source>
        <dbReference type="Proteomes" id="UP000051952"/>
    </source>
</evidence>
<dbReference type="EMBL" id="CYKH01000975">
    <property type="protein sequence ID" value="CUG74458.1"/>
    <property type="molecule type" value="Genomic_DNA"/>
</dbReference>
<keyword evidence="1" id="KW-0472">Membrane</keyword>
<sequence>MFVLSMAARNVSQFIVENIHVQLEESDIALNMTNLPKDVKDNNIVIAASLLMYHGGQSAPTLWNGLHVLVCNVNITLVSSQNVQAFGMITLTPQNRSSIAGVDVTISNGTCMHFSVDVSQLFSARTLKEIKPSFVAIYCPPDSKELYECEATNVTIFIGDRHHAQHPTAATVSSRRNINLFLEEAIPGTQGAIEMVALISIRDASVIQNIDISIPGGSDGVGSETTTYLTARCICKGSSCSRLLYQCELRRLMSLRECFTFKGQHKTFPCCAVRTLQNFSFAAAGAGALVVVLDAAKTGPFFGSFSYFSFSSTALMSPFPMIEGSQVLVRNRGADIGSSSRNIGVFEISNTDNATIVSIIATAAMVSVDASSGGCAIAAATVVGFLGNISHSTVTLTNVSLLAMMDNGTTLVLPVSLFGAMLLTMVTNLVNINAQDPHYMDVGRGIRVVVTNSSVRAMHTSNFPSAFIDSSSI</sequence>
<feature type="transmembrane region" description="Helical" evidence="1">
    <location>
        <begin position="411"/>
        <end position="430"/>
    </location>
</feature>
<reference evidence="3" key="1">
    <citation type="submission" date="2015-09" db="EMBL/GenBank/DDBJ databases">
        <authorList>
            <consortium name="Pathogen Informatics"/>
        </authorList>
    </citation>
    <scope>NUCLEOTIDE SEQUENCE [LARGE SCALE GENOMIC DNA]</scope>
    <source>
        <strain evidence="3">Lake Konstanz</strain>
    </source>
</reference>
<proteinExistence type="predicted"/>
<evidence type="ECO:0000256" key="1">
    <source>
        <dbReference type="SAM" id="Phobius"/>
    </source>
</evidence>
<keyword evidence="1" id="KW-1133">Transmembrane helix</keyword>
<organism evidence="2 3">
    <name type="scientific">Bodo saltans</name>
    <name type="common">Flagellated protozoan</name>
    <dbReference type="NCBI Taxonomy" id="75058"/>
    <lineage>
        <taxon>Eukaryota</taxon>
        <taxon>Discoba</taxon>
        <taxon>Euglenozoa</taxon>
        <taxon>Kinetoplastea</taxon>
        <taxon>Metakinetoplastina</taxon>
        <taxon>Eubodonida</taxon>
        <taxon>Bodonidae</taxon>
        <taxon>Bodo</taxon>
    </lineage>
</organism>
<keyword evidence="3" id="KW-1185">Reference proteome</keyword>
<dbReference type="VEuPathDB" id="TriTrypDB:BSAL_84440"/>
<accession>A0A0S4J0M3</accession>
<keyword evidence="1 2" id="KW-0812">Transmembrane</keyword>
<protein>
    <submittedName>
        <fullName evidence="2">Transmembrane protein, putative</fullName>
    </submittedName>
</protein>
<evidence type="ECO:0000313" key="2">
    <source>
        <dbReference type="EMBL" id="CUG74458.1"/>
    </source>
</evidence>